<evidence type="ECO:0000256" key="4">
    <source>
        <dbReference type="ARBA" id="ARBA00023125"/>
    </source>
</evidence>
<dbReference type="GO" id="GO:0005634">
    <property type="term" value="C:nucleus"/>
    <property type="evidence" value="ECO:0007669"/>
    <property type="project" value="UniProtKB-SubCell"/>
</dbReference>
<dbReference type="AlphaFoldDB" id="A0AAX6QVM4"/>
<sequence>MTCAEQDMLGQEFEDALEVLRQHSTEDPLSSPDCQSYVALLSPCPAVRPSPCGCRALSPEEQVCSWRSVLNSTSDFYYIEENMHASPQSSAGSQAAPVVSQPRGGKGRRKLRLFEYLLEALCTPELAGCIQWVDRPRGVFQFVSKNKERLAELWGRRKGNRKPMTYQKLARALRNYGRTGEVSKVRRKLTYQFSEAALRRLGPATQDPQEPRGPGSWSWGNGLGHPYAGYCRPPF</sequence>
<dbReference type="Pfam" id="PF00178">
    <property type="entry name" value="Ets"/>
    <property type="match status" value="1"/>
</dbReference>
<protein>
    <recommendedName>
        <fullName evidence="9">Transcription factor Spi-C</fullName>
    </recommendedName>
</protein>
<dbReference type="GO" id="GO:0000981">
    <property type="term" value="F:DNA-binding transcription factor activity, RNA polymerase II-specific"/>
    <property type="evidence" value="ECO:0007669"/>
    <property type="project" value="TreeGrafter"/>
</dbReference>
<dbReference type="PANTHER" id="PTHR11849:SF17">
    <property type="entry name" value="TRANSCRIPTION FACTOR SPI-C"/>
    <property type="match status" value="1"/>
</dbReference>
<dbReference type="KEGG" id="hgl:101705259"/>
<proteinExistence type="inferred from homology"/>
<name>A0AAX6QVM4_HETGA</name>
<keyword evidence="12" id="KW-1185">Reference proteome</keyword>
<evidence type="ECO:0000256" key="1">
    <source>
        <dbReference type="ARBA" id="ARBA00004123"/>
    </source>
</evidence>
<dbReference type="PROSITE" id="PS50061">
    <property type="entry name" value="ETS_DOMAIN_3"/>
    <property type="match status" value="1"/>
</dbReference>
<dbReference type="Proteomes" id="UP000694906">
    <property type="component" value="Unplaced"/>
</dbReference>
<evidence type="ECO:0000259" key="11">
    <source>
        <dbReference type="PROSITE" id="PS50061"/>
    </source>
</evidence>
<dbReference type="InterPro" id="IPR036388">
    <property type="entry name" value="WH-like_DNA-bd_sf"/>
</dbReference>
<evidence type="ECO:0000256" key="8">
    <source>
        <dbReference type="ARBA" id="ARBA00063209"/>
    </source>
</evidence>
<keyword evidence="5" id="KW-0804">Transcription</keyword>
<dbReference type="GO" id="GO:0043565">
    <property type="term" value="F:sequence-specific DNA binding"/>
    <property type="evidence" value="ECO:0007669"/>
    <property type="project" value="InterPro"/>
</dbReference>
<dbReference type="GO" id="GO:0030154">
    <property type="term" value="P:cell differentiation"/>
    <property type="evidence" value="ECO:0007669"/>
    <property type="project" value="TreeGrafter"/>
</dbReference>
<dbReference type="RefSeq" id="XP_012927700.1">
    <property type="nucleotide sequence ID" value="XM_013072246.2"/>
</dbReference>
<dbReference type="InterPro" id="IPR000418">
    <property type="entry name" value="Ets_dom"/>
</dbReference>
<evidence type="ECO:0000256" key="3">
    <source>
        <dbReference type="ARBA" id="ARBA00023015"/>
    </source>
</evidence>
<dbReference type="FunFam" id="1.10.10.10:FF:000335">
    <property type="entry name" value="Spi-C transcription factor"/>
    <property type="match status" value="1"/>
</dbReference>
<dbReference type="Gene3D" id="1.10.10.10">
    <property type="entry name" value="Winged helix-like DNA-binding domain superfamily/Winged helix DNA-binding domain"/>
    <property type="match status" value="1"/>
</dbReference>
<dbReference type="PANTHER" id="PTHR11849">
    <property type="entry name" value="ETS"/>
    <property type="match status" value="1"/>
</dbReference>
<evidence type="ECO:0000256" key="5">
    <source>
        <dbReference type="ARBA" id="ARBA00023163"/>
    </source>
</evidence>
<gene>
    <name evidence="13 14" type="primary">Spic</name>
</gene>
<comment type="subunit">
    <text evidence="8">Binds DNA as a monomer.</text>
</comment>
<reference evidence="13 14" key="1">
    <citation type="submission" date="2025-04" db="UniProtKB">
        <authorList>
            <consortium name="RefSeq"/>
        </authorList>
    </citation>
    <scope>IDENTIFICATION</scope>
</reference>
<dbReference type="SUPFAM" id="SSF46785">
    <property type="entry name" value="Winged helix' DNA-binding domain"/>
    <property type="match status" value="1"/>
</dbReference>
<evidence type="ECO:0000313" key="13">
    <source>
        <dbReference type="RefSeq" id="XP_012927700.1"/>
    </source>
</evidence>
<dbReference type="InterPro" id="IPR036390">
    <property type="entry name" value="WH_DNA-bd_sf"/>
</dbReference>
<dbReference type="InterPro" id="IPR046328">
    <property type="entry name" value="ETS_fam"/>
</dbReference>
<keyword evidence="3" id="KW-0805">Transcription regulation</keyword>
<evidence type="ECO:0000256" key="2">
    <source>
        <dbReference type="ARBA" id="ARBA00005562"/>
    </source>
</evidence>
<accession>A0AAX6QVM4</accession>
<comment type="subcellular location">
    <subcellularLocation>
        <location evidence="1 10">Nucleus</location>
    </subcellularLocation>
</comment>
<dbReference type="PRINTS" id="PR00454">
    <property type="entry name" value="ETSDOMAIN"/>
</dbReference>
<comment type="similarity">
    <text evidence="2 10">Belongs to the ETS family.</text>
</comment>
<keyword evidence="6 10" id="KW-0539">Nucleus</keyword>
<evidence type="ECO:0000313" key="12">
    <source>
        <dbReference type="Proteomes" id="UP000694906"/>
    </source>
</evidence>
<feature type="domain" description="ETS" evidence="11">
    <location>
        <begin position="111"/>
        <end position="194"/>
    </location>
</feature>
<dbReference type="SMART" id="SM00413">
    <property type="entry name" value="ETS"/>
    <property type="match status" value="1"/>
</dbReference>
<evidence type="ECO:0000256" key="6">
    <source>
        <dbReference type="ARBA" id="ARBA00023242"/>
    </source>
</evidence>
<evidence type="ECO:0000313" key="14">
    <source>
        <dbReference type="RefSeq" id="XP_021114079.1"/>
    </source>
</evidence>
<dbReference type="RefSeq" id="XP_021114079.1">
    <property type="nucleotide sequence ID" value="XM_021258420.1"/>
</dbReference>
<dbReference type="PROSITE" id="PS00346">
    <property type="entry name" value="ETS_DOMAIN_2"/>
    <property type="match status" value="1"/>
</dbReference>
<comment type="function">
    <text evidence="7">Controls the development of red pulp macrophages required for red blood cells recycling and iron homeostasis. Transcription factor that binds to the PU-box, a purine-rich DNA sequence (5'-GAGGA[AT]-3') that can act as a lymphoid-specific enhancer. Regulates VCAM1 gene expression.</text>
</comment>
<evidence type="ECO:0000256" key="7">
    <source>
        <dbReference type="ARBA" id="ARBA00055710"/>
    </source>
</evidence>
<evidence type="ECO:0000256" key="10">
    <source>
        <dbReference type="RuleBase" id="RU004019"/>
    </source>
</evidence>
<keyword evidence="4 10" id="KW-0238">DNA-binding</keyword>
<dbReference type="GeneID" id="101705259"/>
<evidence type="ECO:0000256" key="9">
    <source>
        <dbReference type="ARBA" id="ARBA00074964"/>
    </source>
</evidence>
<organism evidence="12 13">
    <name type="scientific">Heterocephalus glaber</name>
    <name type="common">Naked mole rat</name>
    <dbReference type="NCBI Taxonomy" id="10181"/>
    <lineage>
        <taxon>Eukaryota</taxon>
        <taxon>Metazoa</taxon>
        <taxon>Chordata</taxon>
        <taxon>Craniata</taxon>
        <taxon>Vertebrata</taxon>
        <taxon>Euteleostomi</taxon>
        <taxon>Mammalia</taxon>
        <taxon>Eutheria</taxon>
        <taxon>Euarchontoglires</taxon>
        <taxon>Glires</taxon>
        <taxon>Rodentia</taxon>
        <taxon>Hystricomorpha</taxon>
        <taxon>Bathyergidae</taxon>
        <taxon>Heterocephalus</taxon>
    </lineage>
</organism>
<dbReference type="CTD" id="121599"/>